<dbReference type="AlphaFoldDB" id="A0A918A2S4"/>
<accession>A0A918A2S4</accession>
<dbReference type="Gene3D" id="3.40.960.10">
    <property type="entry name" value="VSR Endonuclease"/>
    <property type="match status" value="1"/>
</dbReference>
<comment type="caution">
    <text evidence="3">The sequence shown here is derived from an EMBL/GenBank/DDBJ whole genome shotgun (WGS) entry which is preliminary data.</text>
</comment>
<reference evidence="3" key="2">
    <citation type="submission" date="2020-09" db="EMBL/GenBank/DDBJ databases">
        <authorList>
            <person name="Sun Q."/>
            <person name="Zhou Y."/>
        </authorList>
    </citation>
    <scope>NUCLEOTIDE SEQUENCE</scope>
    <source>
        <strain evidence="3">CGMCC 4.7430</strain>
    </source>
</reference>
<dbReference type="SUPFAM" id="SSF52980">
    <property type="entry name" value="Restriction endonuclease-like"/>
    <property type="match status" value="1"/>
</dbReference>
<dbReference type="EMBL" id="BMNK01000002">
    <property type="protein sequence ID" value="GGP03961.1"/>
    <property type="molecule type" value="Genomic_DNA"/>
</dbReference>
<evidence type="ECO:0000313" key="3">
    <source>
        <dbReference type="EMBL" id="GGP03961.1"/>
    </source>
</evidence>
<dbReference type="RefSeq" id="WP_225277703.1">
    <property type="nucleotide sequence ID" value="NZ_BMNK01000002.1"/>
</dbReference>
<sequence length="367" mass="38476">MRSWTALPVDRVVRLDGADADTVALAIDPLPSDAPAIVTYAAVQERSTTSMVTSVLDELEAAAAALFPAWLPGAEGIGGPGGAGVPAVRVLARRKAADGEDFGPFLAGLAERALTGRPSRFPPEIRAAGLARALAASFGRSRMSLLVRVPDGLTDAAQEVLVAGCEWLAHRGGFGVWLVGADLPAVDRVPRVPFPLKPGSPGTLTPSLTAAEAGPPRVLPGAPPGDRAATLPSAGSAEMPRAIVSYPAVAGRPHPASPSERALEAALGSRGWAAGRGWNQTLCPHPLAGPVRVDLLWQAERCVVEVDGPDHRGALKFAEDRSRDVRLQLAGYAVLRFTDDQVLTDAQGVIRQIELFLRDRRRATQEG</sequence>
<feature type="region of interest" description="Disordered" evidence="1">
    <location>
        <begin position="196"/>
        <end position="234"/>
    </location>
</feature>
<dbReference type="Pfam" id="PF04480">
    <property type="entry name" value="DUF559"/>
    <property type="match status" value="1"/>
</dbReference>
<dbReference type="InterPro" id="IPR007569">
    <property type="entry name" value="DUF559"/>
</dbReference>
<reference evidence="3" key="1">
    <citation type="journal article" date="2014" name="Int. J. Syst. Evol. Microbiol.">
        <title>Complete genome sequence of Corynebacterium casei LMG S-19264T (=DSM 44701T), isolated from a smear-ripened cheese.</title>
        <authorList>
            <consortium name="US DOE Joint Genome Institute (JGI-PGF)"/>
            <person name="Walter F."/>
            <person name="Albersmeier A."/>
            <person name="Kalinowski J."/>
            <person name="Ruckert C."/>
        </authorList>
    </citation>
    <scope>NUCLEOTIDE SEQUENCE</scope>
    <source>
        <strain evidence="3">CGMCC 4.7430</strain>
    </source>
</reference>
<evidence type="ECO:0000259" key="2">
    <source>
        <dbReference type="Pfam" id="PF04480"/>
    </source>
</evidence>
<evidence type="ECO:0000313" key="4">
    <source>
        <dbReference type="Proteomes" id="UP000660745"/>
    </source>
</evidence>
<evidence type="ECO:0000256" key="1">
    <source>
        <dbReference type="SAM" id="MobiDB-lite"/>
    </source>
</evidence>
<keyword evidence="4" id="KW-1185">Reference proteome</keyword>
<organism evidence="3 4">
    <name type="scientific">Nonomuraea glycinis</name>
    <dbReference type="NCBI Taxonomy" id="2047744"/>
    <lineage>
        <taxon>Bacteria</taxon>
        <taxon>Bacillati</taxon>
        <taxon>Actinomycetota</taxon>
        <taxon>Actinomycetes</taxon>
        <taxon>Streptosporangiales</taxon>
        <taxon>Streptosporangiaceae</taxon>
        <taxon>Nonomuraea</taxon>
    </lineage>
</organism>
<feature type="domain" description="DUF559" evidence="2">
    <location>
        <begin position="293"/>
        <end position="357"/>
    </location>
</feature>
<protein>
    <recommendedName>
        <fullName evidence="2">DUF559 domain-containing protein</fullName>
    </recommendedName>
</protein>
<name>A0A918A2S4_9ACTN</name>
<proteinExistence type="predicted"/>
<dbReference type="Proteomes" id="UP000660745">
    <property type="component" value="Unassembled WGS sequence"/>
</dbReference>
<dbReference type="InterPro" id="IPR011335">
    <property type="entry name" value="Restrct_endonuc-II-like"/>
</dbReference>
<gene>
    <name evidence="3" type="ORF">GCM10012278_17350</name>
</gene>